<keyword evidence="10" id="KW-0407">Ion channel</keyword>
<dbReference type="SUPFAM" id="SSF81324">
    <property type="entry name" value="Voltage-gated potassium channels"/>
    <property type="match status" value="4"/>
</dbReference>
<dbReference type="InterPro" id="IPR043203">
    <property type="entry name" value="VGCC_Ca_Na"/>
</dbReference>
<dbReference type="GO" id="GO:0070509">
    <property type="term" value="P:calcium ion import"/>
    <property type="evidence" value="ECO:0007669"/>
    <property type="project" value="TreeGrafter"/>
</dbReference>
<feature type="domain" description="Ion transport" evidence="12">
    <location>
        <begin position="589"/>
        <end position="861"/>
    </location>
</feature>
<dbReference type="GO" id="GO:0008332">
    <property type="term" value="F:low voltage-gated calcium channel activity"/>
    <property type="evidence" value="ECO:0007669"/>
    <property type="project" value="TreeGrafter"/>
</dbReference>
<dbReference type="Proteomes" id="UP000002852">
    <property type="component" value="Unassembled WGS sequence"/>
</dbReference>
<evidence type="ECO:0000259" key="12">
    <source>
        <dbReference type="Pfam" id="PF00520"/>
    </source>
</evidence>
<dbReference type="Pfam" id="PF00520">
    <property type="entry name" value="Ion_trans"/>
    <property type="match status" value="4"/>
</dbReference>
<keyword evidence="8 11" id="KW-0472">Membrane</keyword>
<dbReference type="InterPro" id="IPR003915">
    <property type="entry name" value="PKD_2"/>
</dbReference>
<evidence type="ECO:0000256" key="8">
    <source>
        <dbReference type="ARBA" id="ARBA00023136"/>
    </source>
</evidence>
<feature type="transmembrane region" description="Helical" evidence="11">
    <location>
        <begin position="962"/>
        <end position="982"/>
    </location>
</feature>
<dbReference type="GO" id="GO:0043005">
    <property type="term" value="C:neuron projection"/>
    <property type="evidence" value="ECO:0007669"/>
    <property type="project" value="TreeGrafter"/>
</dbReference>
<name>M3ZTD1_XIPMA</name>
<dbReference type="InterPro" id="IPR005821">
    <property type="entry name" value="Ion_trans_dom"/>
</dbReference>
<feature type="transmembrane region" description="Helical" evidence="11">
    <location>
        <begin position="474"/>
        <end position="497"/>
    </location>
</feature>
<protein>
    <submittedName>
        <fullName evidence="13">Voltage-dependent T-type calcium channel subunit alpha-1H-like</fullName>
    </submittedName>
</protein>
<evidence type="ECO:0000256" key="4">
    <source>
        <dbReference type="ARBA" id="ARBA00022737"/>
    </source>
</evidence>
<keyword evidence="7" id="KW-0406">Ion transport</keyword>
<feature type="transmembrane region" description="Helical" evidence="11">
    <location>
        <begin position="591"/>
        <end position="609"/>
    </location>
</feature>
<organism evidence="13 14">
    <name type="scientific">Xiphophorus maculatus</name>
    <name type="common">Southern platyfish</name>
    <name type="synonym">Platypoecilus maculatus</name>
    <dbReference type="NCBI Taxonomy" id="8083"/>
    <lineage>
        <taxon>Eukaryota</taxon>
        <taxon>Metazoa</taxon>
        <taxon>Chordata</taxon>
        <taxon>Craniata</taxon>
        <taxon>Vertebrata</taxon>
        <taxon>Euteleostomi</taxon>
        <taxon>Actinopterygii</taxon>
        <taxon>Neopterygii</taxon>
        <taxon>Teleostei</taxon>
        <taxon>Neoteleostei</taxon>
        <taxon>Acanthomorphata</taxon>
        <taxon>Ovalentaria</taxon>
        <taxon>Atherinomorphae</taxon>
        <taxon>Cyprinodontiformes</taxon>
        <taxon>Poeciliidae</taxon>
        <taxon>Poeciliinae</taxon>
        <taxon>Xiphophorus</taxon>
    </lineage>
</organism>
<dbReference type="FunFam" id="1.10.287.70:FF:000117">
    <property type="entry name" value="Voltage-gated Ca2+ channel, alpha subunit"/>
    <property type="match status" value="1"/>
</dbReference>
<reference evidence="14" key="1">
    <citation type="submission" date="2012-01" db="EMBL/GenBank/DDBJ databases">
        <authorList>
            <person name="Walter R."/>
            <person name="Schartl M."/>
            <person name="Warren W."/>
        </authorList>
    </citation>
    <scope>NUCLEOTIDE SEQUENCE [LARGE SCALE GENOMIC DNA]</scope>
    <source>
        <strain evidence="14">JP 163 A</strain>
    </source>
</reference>
<reference evidence="13" key="3">
    <citation type="submission" date="2025-08" db="UniProtKB">
        <authorList>
            <consortium name="Ensembl"/>
        </authorList>
    </citation>
    <scope>IDENTIFICATION</scope>
    <source>
        <strain evidence="13">JP 163 A</strain>
    </source>
</reference>
<evidence type="ECO:0000256" key="5">
    <source>
        <dbReference type="ARBA" id="ARBA00022882"/>
    </source>
</evidence>
<feature type="domain" description="Ion transport" evidence="12">
    <location>
        <begin position="272"/>
        <end position="503"/>
    </location>
</feature>
<dbReference type="PRINTS" id="PR01433">
    <property type="entry name" value="POLYCYSTIN2"/>
</dbReference>
<keyword evidence="6 11" id="KW-1133">Transmembrane helix</keyword>
<dbReference type="AlphaFoldDB" id="M3ZTD1"/>
<proteinExistence type="predicted"/>
<feature type="transmembrane region" description="Helical" evidence="11">
    <location>
        <begin position="932"/>
        <end position="955"/>
    </location>
</feature>
<sequence>MRKLVTMLLGLLPMLANVIILYVLVIYIFAIVGVQLWAGDLLNRCFLPDEMLAMYSNLTPSYASVPGERSPFICSLEDGMRVCEDIPPSREGSLICTLPAPHLDPLASTRNGSECVNWNAYYNICRSSGQNPNLNSINFDNIGYSWIAVFQSVTLEGWSDIMYYVMDAKSWWSFVYFIVLTILASYIIMNTCAVVIATHYSDAMKHEPGRKFPGTVSFREVWNAIKARVSKLISRVSDIWGSNHHHLAESSPLGRCWLPIRRKLEALVTGNVFNRFITIAILLNILTMAIEHHNQPEMMTNVLQISNYVFTGVFVMEMVLKLMALGSDYFMDWSNNFDCLIVIISLWELQADTDSRLSVLRAFRALRFGRLVHFLPYLYRQLMVLKRTIEEAAMLCWLLFFIVFLFSVVGMHIFGCEIKGDIGDYGSRSFDKIDSRKNFDNLLWAMVTVFQVLTLEDWNFVLYNCMASISPWSALFFVLMIIVGKNVILNILVGIVVENFQNQPEDHATLSGIPSTVISHSAGDTEQDQQSTTVQVQPLQVEDARAVPIDQDLRAVGWKRWFKEREDWSFYVFSPQNRWRLFCDKLVSHRYFNSGIQFIIMLNCITIAFERPSILPDSNERYYLDIFNDFFSAVFLVEMLLKMIAHGLIIGETTYCHSPWNNLDAFLVFMSILDVAILLGTEEGSSRPLAILKILRLLRTLRPLRMIDRTPQLRLAVVALLASVKPMGNIIIVCGIFFFFYGILGVQLFKGKFFYCQGSNVSMIVNKSDCLSSNYEWLLKEYNFDNLISALISVFVMYSKDGWVELMYDGLDAVGVDQQPIPNHNLWMLLYFISFILMSFILLDMFIGVMVETFHKCQREQRIAQKMKSRSSSELEDEAFFLQYSASRRKIHSICTSPALEYSITTCIFISMFVMGAEHFQQPMYVTVILESVFYILTLLLVIEIILKFIAFGIVRFLKDGWNILDIFIVLISIVSIIVAQVKHAEKIPINMSIFRVVRVLRLAQVLKTTKIKVLLKTIIRTLSQVGNISLLFMFFFFIYAALGVELFGNLACSLDFPCLGLHRLSDFNNFMLSLLTLYKVSTGDNWSGILKDTIPNCDIDDERWCHPYLAWASPIFFTSFVITVQFVLVNLVVAVIMQALNDSKKEGDGETQMKMSVLLNEPSLPEHLLQEDDT</sequence>
<evidence type="ECO:0000256" key="3">
    <source>
        <dbReference type="ARBA" id="ARBA00022692"/>
    </source>
</evidence>
<evidence type="ECO:0000256" key="9">
    <source>
        <dbReference type="ARBA" id="ARBA00023180"/>
    </source>
</evidence>
<dbReference type="OMA" id="MYSKDGW"/>
<accession>M3ZTD1</accession>
<dbReference type="OrthoDB" id="8439980at2759"/>
<feature type="transmembrane region" description="Helical" evidence="11">
    <location>
        <begin position="715"/>
        <end position="744"/>
    </location>
</feature>
<feature type="transmembrane region" description="Helical" evidence="11">
    <location>
        <begin position="174"/>
        <end position="197"/>
    </location>
</feature>
<keyword evidence="5" id="KW-0851">Voltage-gated channel</keyword>
<dbReference type="HOGENOM" id="CLU_000540_2_0_1"/>
<dbReference type="GO" id="GO:0005509">
    <property type="term" value="F:calcium ion binding"/>
    <property type="evidence" value="ECO:0007669"/>
    <property type="project" value="InterPro"/>
</dbReference>
<evidence type="ECO:0000313" key="14">
    <source>
        <dbReference type="Proteomes" id="UP000002852"/>
    </source>
</evidence>
<feature type="transmembrane region" description="Helical" evidence="11">
    <location>
        <begin position="1109"/>
        <end position="1137"/>
    </location>
</feature>
<keyword evidence="9" id="KW-0325">Glycoprotein</keyword>
<evidence type="ECO:0000256" key="6">
    <source>
        <dbReference type="ARBA" id="ARBA00022989"/>
    </source>
</evidence>
<evidence type="ECO:0000256" key="10">
    <source>
        <dbReference type="ARBA" id="ARBA00023303"/>
    </source>
</evidence>
<comment type="subcellular location">
    <subcellularLocation>
        <location evidence="1">Membrane</location>
        <topology evidence="1">Multi-pass membrane protein</topology>
    </subcellularLocation>
</comment>
<feature type="domain" description="Ion transport" evidence="12">
    <location>
        <begin position="898"/>
        <end position="1147"/>
    </location>
</feature>
<dbReference type="GO" id="GO:0001518">
    <property type="term" value="C:voltage-gated sodium channel complex"/>
    <property type="evidence" value="ECO:0007669"/>
    <property type="project" value="TreeGrafter"/>
</dbReference>
<dbReference type="GO" id="GO:0086010">
    <property type="term" value="P:membrane depolarization during action potential"/>
    <property type="evidence" value="ECO:0007669"/>
    <property type="project" value="TreeGrafter"/>
</dbReference>
<dbReference type="InParanoid" id="M3ZTD1"/>
<feature type="domain" description="Ion transport" evidence="12">
    <location>
        <begin position="1"/>
        <end position="205"/>
    </location>
</feature>
<dbReference type="Gene3D" id="1.10.287.70">
    <property type="match status" value="4"/>
</dbReference>
<keyword evidence="3 11" id="KW-0812">Transmembrane</keyword>
<dbReference type="PANTHER" id="PTHR10037:SF230">
    <property type="entry name" value="CA[2+]-CHANNEL PROTEIN ALPHA[[1]] SUBUNIT T, ISOFORM F"/>
    <property type="match status" value="1"/>
</dbReference>
<reference evidence="14" key="2">
    <citation type="journal article" date="2013" name="Nat. Genet.">
        <title>The genome of the platyfish, Xiphophorus maculatus, provides insights into evolutionary adaptation and several complex traits.</title>
        <authorList>
            <person name="Schartl M."/>
            <person name="Walter R.B."/>
            <person name="Shen Y."/>
            <person name="Garcia T."/>
            <person name="Catchen J."/>
            <person name="Amores A."/>
            <person name="Braasch I."/>
            <person name="Chalopin D."/>
            <person name="Volff J.N."/>
            <person name="Lesch K.P."/>
            <person name="Bisazza A."/>
            <person name="Minx P."/>
            <person name="Hillier L."/>
            <person name="Wilson R.K."/>
            <person name="Fuerstenberg S."/>
            <person name="Boore J."/>
            <person name="Searle S."/>
            <person name="Postlethwait J.H."/>
            <person name="Warren W.C."/>
        </authorList>
    </citation>
    <scope>NUCLEOTIDE SEQUENCE [LARGE SCALE GENOMIC DNA]</scope>
    <source>
        <strain evidence="14">JP 163 A</strain>
    </source>
</reference>
<keyword evidence="4" id="KW-0677">Repeat</keyword>
<dbReference type="PANTHER" id="PTHR10037">
    <property type="entry name" value="VOLTAGE-GATED CATION CHANNEL CALCIUM AND SODIUM"/>
    <property type="match status" value="1"/>
</dbReference>
<reference evidence="13" key="4">
    <citation type="submission" date="2025-09" db="UniProtKB">
        <authorList>
            <consortium name="Ensembl"/>
        </authorList>
    </citation>
    <scope>IDENTIFICATION</scope>
    <source>
        <strain evidence="13">JP 163 A</strain>
    </source>
</reference>
<dbReference type="KEGG" id="xma:102223158"/>
<dbReference type="Ensembl" id="ENSXMAT00000005480.2">
    <property type="protein sequence ID" value="ENSXMAP00000005474.2"/>
    <property type="gene ID" value="ENSXMAG00000005437.2"/>
</dbReference>
<feature type="transmembrane region" description="Helical" evidence="11">
    <location>
        <begin position="1028"/>
        <end position="1048"/>
    </location>
</feature>
<dbReference type="Gene3D" id="1.20.120.350">
    <property type="entry name" value="Voltage-gated potassium channels. Chain C"/>
    <property type="match status" value="3"/>
</dbReference>
<feature type="transmembrane region" description="Helical" evidence="11">
    <location>
        <begin position="302"/>
        <end position="320"/>
    </location>
</feature>
<evidence type="ECO:0000256" key="1">
    <source>
        <dbReference type="ARBA" id="ARBA00004141"/>
    </source>
</evidence>
<feature type="transmembrane region" description="Helical" evidence="11">
    <location>
        <begin position="392"/>
        <end position="414"/>
    </location>
</feature>
<dbReference type="InterPro" id="IPR027359">
    <property type="entry name" value="Volt_channel_dom_sf"/>
</dbReference>
<evidence type="ECO:0000256" key="2">
    <source>
        <dbReference type="ARBA" id="ARBA00022448"/>
    </source>
</evidence>
<feature type="transmembrane region" description="Helical" evidence="11">
    <location>
        <begin position="12"/>
        <end position="38"/>
    </location>
</feature>
<feature type="transmembrane region" description="Helical" evidence="11">
    <location>
        <begin position="272"/>
        <end position="290"/>
    </location>
</feature>
<evidence type="ECO:0000256" key="11">
    <source>
        <dbReference type="SAM" id="Phobius"/>
    </source>
</evidence>
<evidence type="ECO:0000313" key="13">
    <source>
        <dbReference type="Ensembl" id="ENSXMAP00000005474.2"/>
    </source>
</evidence>
<keyword evidence="14" id="KW-1185">Reference proteome</keyword>
<dbReference type="eggNOG" id="KOG2302">
    <property type="taxonomic scope" value="Eukaryota"/>
</dbReference>
<evidence type="ECO:0000256" key="7">
    <source>
        <dbReference type="ARBA" id="ARBA00023065"/>
    </source>
</evidence>
<dbReference type="FunFam" id="1.20.120.350:FF:000009">
    <property type="entry name" value="Voltage-dependent T-type calcium channel subunit alpha"/>
    <property type="match status" value="1"/>
</dbReference>
<keyword evidence="2" id="KW-0813">Transport</keyword>
<dbReference type="STRING" id="8083.ENSXMAP00000005474"/>
<dbReference type="RefSeq" id="XP_023198310.1">
    <property type="nucleotide sequence ID" value="XM_023342542.1"/>
</dbReference>
<feature type="transmembrane region" description="Helical" evidence="11">
    <location>
        <begin position="829"/>
        <end position="851"/>
    </location>
</feature>
<dbReference type="GO" id="GO:0005248">
    <property type="term" value="F:voltage-gated sodium channel activity"/>
    <property type="evidence" value="ECO:0007669"/>
    <property type="project" value="TreeGrafter"/>
</dbReference>
<dbReference type="GeneTree" id="ENSGT00940000168093"/>
<dbReference type="GeneID" id="102223158"/>
<feature type="transmembrane region" description="Helical" evidence="11">
    <location>
        <begin position="630"/>
        <end position="651"/>
    </location>
</feature>